<dbReference type="Proteomes" id="UP000295515">
    <property type="component" value="Unassembled WGS sequence"/>
</dbReference>
<protein>
    <submittedName>
        <fullName evidence="1">Uncharacterized protein</fullName>
    </submittedName>
</protein>
<accession>A0A4R3Z8Q2</accession>
<name>A0A4R3Z8Q2_9FIRM</name>
<evidence type="ECO:0000313" key="1">
    <source>
        <dbReference type="EMBL" id="TCW03104.1"/>
    </source>
</evidence>
<comment type="caution">
    <text evidence="1">The sequence shown here is derived from an EMBL/GenBank/DDBJ whole genome shotgun (WGS) entry which is preliminary data.</text>
</comment>
<proteinExistence type="predicted"/>
<dbReference type="AlphaFoldDB" id="A0A4R3Z8Q2"/>
<reference evidence="1 2" key="1">
    <citation type="submission" date="2019-03" db="EMBL/GenBank/DDBJ databases">
        <title>Genomic Encyclopedia of Type Strains, Phase IV (KMG-IV): sequencing the most valuable type-strain genomes for metagenomic binning, comparative biology and taxonomic classification.</title>
        <authorList>
            <person name="Goeker M."/>
        </authorList>
    </citation>
    <scope>NUCLEOTIDE SEQUENCE [LARGE SCALE GENOMIC DNA]</scope>
    <source>
        <strain evidence="1 2">DSM 29487</strain>
    </source>
</reference>
<dbReference type="EMBL" id="SMCQ01000001">
    <property type="protein sequence ID" value="TCW03104.1"/>
    <property type="molecule type" value="Genomic_DNA"/>
</dbReference>
<evidence type="ECO:0000313" key="2">
    <source>
        <dbReference type="Proteomes" id="UP000295515"/>
    </source>
</evidence>
<keyword evidence="2" id="KW-1185">Reference proteome</keyword>
<sequence>MLLMMLLTAGCSNTHNEKATLKSEQTMVDIKVSGKVVLYVYDLLDDYQHDQEYKNIVVSFYQSEPFMMKIKSSVASKLSKNKAYLFGLNGVVYEDVHESTTKIIDHEWVIHTHGYELKLLQEVSEDEIFALESDQLKTEVIR</sequence>
<organism evidence="1 2">
    <name type="scientific">Longibaculum muris</name>
    <dbReference type="NCBI Taxonomy" id="1796628"/>
    <lineage>
        <taxon>Bacteria</taxon>
        <taxon>Bacillati</taxon>
        <taxon>Bacillota</taxon>
        <taxon>Erysipelotrichia</taxon>
        <taxon>Erysipelotrichales</taxon>
        <taxon>Coprobacillaceae</taxon>
        <taxon>Longibaculum</taxon>
    </lineage>
</organism>
<gene>
    <name evidence="1" type="ORF">EDD60_101411</name>
</gene>